<sequence length="57" mass="6885">MQYQQLNTSWLFTNVYQLKRNSTFRKIIIWFILSYPQSWCDLLHTSKLLSVSAESQK</sequence>
<protein>
    <submittedName>
        <fullName evidence="1">Uncharacterized protein</fullName>
    </submittedName>
</protein>
<proteinExistence type="predicted"/>
<organism evidence="1">
    <name type="scientific">Anguilla anguilla</name>
    <name type="common">European freshwater eel</name>
    <name type="synonym">Muraena anguilla</name>
    <dbReference type="NCBI Taxonomy" id="7936"/>
    <lineage>
        <taxon>Eukaryota</taxon>
        <taxon>Metazoa</taxon>
        <taxon>Chordata</taxon>
        <taxon>Craniata</taxon>
        <taxon>Vertebrata</taxon>
        <taxon>Euteleostomi</taxon>
        <taxon>Actinopterygii</taxon>
        <taxon>Neopterygii</taxon>
        <taxon>Teleostei</taxon>
        <taxon>Anguilliformes</taxon>
        <taxon>Anguillidae</taxon>
        <taxon>Anguilla</taxon>
    </lineage>
</organism>
<accession>A0A0E9X002</accession>
<reference evidence="1" key="1">
    <citation type="submission" date="2014-11" db="EMBL/GenBank/DDBJ databases">
        <authorList>
            <person name="Amaro Gonzalez C."/>
        </authorList>
    </citation>
    <scope>NUCLEOTIDE SEQUENCE</scope>
</reference>
<dbReference type="AlphaFoldDB" id="A0A0E9X002"/>
<name>A0A0E9X002_ANGAN</name>
<reference evidence="1" key="2">
    <citation type="journal article" date="2015" name="Fish Shellfish Immunol.">
        <title>Early steps in the European eel (Anguilla anguilla)-Vibrio vulnificus interaction in the gills: Role of the RtxA13 toxin.</title>
        <authorList>
            <person name="Callol A."/>
            <person name="Pajuelo D."/>
            <person name="Ebbesson L."/>
            <person name="Teles M."/>
            <person name="MacKenzie S."/>
            <person name="Amaro C."/>
        </authorList>
    </citation>
    <scope>NUCLEOTIDE SEQUENCE</scope>
</reference>
<dbReference type="EMBL" id="GBXM01012821">
    <property type="protein sequence ID" value="JAH95756.1"/>
    <property type="molecule type" value="Transcribed_RNA"/>
</dbReference>
<evidence type="ECO:0000313" key="1">
    <source>
        <dbReference type="EMBL" id="JAH95756.1"/>
    </source>
</evidence>